<keyword evidence="2" id="KW-1185">Reference proteome</keyword>
<proteinExistence type="predicted"/>
<dbReference type="AlphaFoldDB" id="A0A250X4N5"/>
<comment type="caution">
    <text evidence="1">The sequence shown here is derived from an EMBL/GenBank/DDBJ whole genome shotgun (WGS) entry which is preliminary data.</text>
</comment>
<gene>
    <name evidence="1" type="ORF">CEUSTIGMA_g5480.t1</name>
</gene>
<evidence type="ECO:0000313" key="2">
    <source>
        <dbReference type="Proteomes" id="UP000232323"/>
    </source>
</evidence>
<sequence length="542" mass="60242">MKRSNHYALKETPKTSQRAYAQCPMCTRTLPANVIAEHASLCGNILDPKKLKGPDPQSHIEDMTEQPVVCTTGVFKEIKSDVNKAPCSQANALMILMQRQHACVDQVFYLELTPVCGLQCYWWQKGEVIPPYARSLPPALWSKSMLMRLDSNGVEKKVLIQTNMKPDEDCLVTWDNMSLHSNSHFPPEGRWKGGIPALKSALQKCVRLGRASCAARCAMHLMKEDPSQLLRRLPIICLEDAILHPRLAVIVWIMAAQAKGYVFGLMLASEILKFTYEIASVKVKDILPTIEDNMRISTNQDGENSILQMENSLGDASKDEITLLNAINLRASFGGMSGDVVMLRGYSKLWSSRFRSPHQARLGHLGKPSTQLPCSLSSAWLQNLQGLYRDTSTRPCSSPHLVSAAAIGPLRIADVPLSSVDYHVSDVISSLLSQPCISKAAWLAAAASGSSEACLKSAMWLFRSGVNNRLLPFQSHFWAGQSGDVAVEDCANNMQLLYKATLEAEDSQKKGLRELWKLSAAHADEYSRVYIKRRFEQKLIRL</sequence>
<protein>
    <recommendedName>
        <fullName evidence="3">UBZ4-type domain-containing protein</fullName>
    </recommendedName>
</protein>
<dbReference type="OrthoDB" id="550867at2759"/>
<evidence type="ECO:0000313" key="1">
    <source>
        <dbReference type="EMBL" id="GAX78038.1"/>
    </source>
</evidence>
<accession>A0A250X4N5</accession>
<organism evidence="1 2">
    <name type="scientific">Chlamydomonas eustigma</name>
    <dbReference type="NCBI Taxonomy" id="1157962"/>
    <lineage>
        <taxon>Eukaryota</taxon>
        <taxon>Viridiplantae</taxon>
        <taxon>Chlorophyta</taxon>
        <taxon>core chlorophytes</taxon>
        <taxon>Chlorophyceae</taxon>
        <taxon>CS clade</taxon>
        <taxon>Chlamydomonadales</taxon>
        <taxon>Chlamydomonadaceae</taxon>
        <taxon>Chlamydomonas</taxon>
    </lineage>
</organism>
<name>A0A250X4N5_9CHLO</name>
<evidence type="ECO:0008006" key="3">
    <source>
        <dbReference type="Google" id="ProtNLM"/>
    </source>
</evidence>
<dbReference type="Gene3D" id="1.20.272.10">
    <property type="match status" value="1"/>
</dbReference>
<dbReference type="EMBL" id="BEGY01000029">
    <property type="protein sequence ID" value="GAX78038.1"/>
    <property type="molecule type" value="Genomic_DNA"/>
</dbReference>
<reference evidence="1 2" key="1">
    <citation type="submission" date="2017-08" db="EMBL/GenBank/DDBJ databases">
        <title>Acidophilic green algal genome provides insights into adaptation to an acidic environment.</title>
        <authorList>
            <person name="Hirooka S."/>
            <person name="Hirose Y."/>
            <person name="Kanesaki Y."/>
            <person name="Higuchi S."/>
            <person name="Fujiwara T."/>
            <person name="Onuma R."/>
            <person name="Era A."/>
            <person name="Ohbayashi R."/>
            <person name="Uzuka A."/>
            <person name="Nozaki H."/>
            <person name="Yoshikawa H."/>
            <person name="Miyagishima S.Y."/>
        </authorList>
    </citation>
    <scope>NUCLEOTIDE SEQUENCE [LARGE SCALE GENOMIC DNA]</scope>
    <source>
        <strain evidence="1 2">NIES-2499</strain>
    </source>
</reference>
<dbReference type="Proteomes" id="UP000232323">
    <property type="component" value="Unassembled WGS sequence"/>
</dbReference>